<keyword evidence="10" id="KW-0325">Glycoprotein</keyword>
<dbReference type="EMBL" id="JOJR01000139">
    <property type="protein sequence ID" value="RCN44076.1"/>
    <property type="molecule type" value="Genomic_DNA"/>
</dbReference>
<keyword evidence="8 13" id="KW-0406">Ion transport</keyword>
<dbReference type="AlphaFoldDB" id="A0A368GI80"/>
<feature type="compositionally biased region" description="Polar residues" evidence="14">
    <location>
        <begin position="572"/>
        <end position="582"/>
    </location>
</feature>
<feature type="transmembrane region" description="Helical" evidence="15">
    <location>
        <begin position="468"/>
        <end position="492"/>
    </location>
</feature>
<evidence type="ECO:0000256" key="11">
    <source>
        <dbReference type="ARBA" id="ARBA00023201"/>
    </source>
</evidence>
<keyword evidence="9 15" id="KW-0472">Membrane</keyword>
<dbReference type="OrthoDB" id="8065060at2759"/>
<evidence type="ECO:0000256" key="8">
    <source>
        <dbReference type="ARBA" id="ARBA00023065"/>
    </source>
</evidence>
<keyword evidence="3 13" id="KW-0813">Transport</keyword>
<evidence type="ECO:0000256" key="5">
    <source>
        <dbReference type="ARBA" id="ARBA00022692"/>
    </source>
</evidence>
<evidence type="ECO:0000256" key="7">
    <source>
        <dbReference type="ARBA" id="ARBA00023053"/>
    </source>
</evidence>
<evidence type="ECO:0000256" key="2">
    <source>
        <dbReference type="ARBA" id="ARBA00007193"/>
    </source>
</evidence>
<evidence type="ECO:0000256" key="15">
    <source>
        <dbReference type="SAM" id="Phobius"/>
    </source>
</evidence>
<proteinExistence type="inferred from homology"/>
<dbReference type="Pfam" id="PF00858">
    <property type="entry name" value="ASC"/>
    <property type="match status" value="1"/>
</dbReference>
<feature type="region of interest" description="Disordered" evidence="14">
    <location>
        <begin position="618"/>
        <end position="638"/>
    </location>
</feature>
<keyword evidence="7" id="KW-0915">Sodium</keyword>
<evidence type="ECO:0000313" key="17">
    <source>
        <dbReference type="Proteomes" id="UP000252519"/>
    </source>
</evidence>
<dbReference type="GO" id="GO:0005886">
    <property type="term" value="C:plasma membrane"/>
    <property type="evidence" value="ECO:0007669"/>
    <property type="project" value="TreeGrafter"/>
</dbReference>
<comment type="caution">
    <text evidence="16">The sequence shown here is derived from an EMBL/GenBank/DDBJ whole genome shotgun (WGS) entry which is preliminary data.</text>
</comment>
<dbReference type="InterPro" id="IPR001873">
    <property type="entry name" value="ENaC"/>
</dbReference>
<accession>A0A368GI80</accession>
<keyword evidence="6 15" id="KW-1133">Transmembrane helix</keyword>
<evidence type="ECO:0000256" key="4">
    <source>
        <dbReference type="ARBA" id="ARBA00022461"/>
    </source>
</evidence>
<name>A0A368GI80_ANCCA</name>
<gene>
    <name evidence="16" type="ORF">ANCCAN_09939</name>
</gene>
<dbReference type="PRINTS" id="PR01078">
    <property type="entry name" value="AMINACHANNEL"/>
</dbReference>
<dbReference type="GO" id="GO:0015280">
    <property type="term" value="F:ligand-gated sodium channel activity"/>
    <property type="evidence" value="ECO:0007669"/>
    <property type="project" value="TreeGrafter"/>
</dbReference>
<evidence type="ECO:0000313" key="16">
    <source>
        <dbReference type="EMBL" id="RCN44076.1"/>
    </source>
</evidence>
<organism evidence="16 17">
    <name type="scientific">Ancylostoma caninum</name>
    <name type="common">Dog hookworm</name>
    <dbReference type="NCBI Taxonomy" id="29170"/>
    <lineage>
        <taxon>Eukaryota</taxon>
        <taxon>Metazoa</taxon>
        <taxon>Ecdysozoa</taxon>
        <taxon>Nematoda</taxon>
        <taxon>Chromadorea</taxon>
        <taxon>Rhabditida</taxon>
        <taxon>Rhabditina</taxon>
        <taxon>Rhabditomorpha</taxon>
        <taxon>Strongyloidea</taxon>
        <taxon>Ancylostomatidae</taxon>
        <taxon>Ancylostomatinae</taxon>
        <taxon>Ancylostoma</taxon>
    </lineage>
</organism>
<sequence>MSPAEASLVLMLTGRPAAQVLTVCMGKMKPALRLFMVLAVCSLISKLIDSHSEFQQFAFHTGLSYLTARASFLIEDHGIEFPLVTLCNFNPVKKSYIKKLNRTGDVSDDLLDYLMEFLIDASSLYWTSDRENLHVGEKALEVYKAKHPNFTVEGFFLDAGFNCEESMMICSFGGRQFNCCQYMSVVITNLGKCFKLDMRNSGRDWMQKQMETGVTAGLQIILDAHLEEQFDGTGGNGRDNSHKLIGEGEDDADPIFADDFENGFRYYVHAPDTIPYLVSEGISVSPSTRVYSAISTSSYKLLSTDQWGNCTSKWPQGFQSELPYSAANCDSKCKANFFNEKCGCSPFTYNIDHSYAMCTPFQTVRCIDDHIRKTVNGVDFYNIPRCSECKVECNSIVYHAYNSYGHGFSNGALTWLNKKNRSWSIPHMKSNFLTVNVFFRDMSYMEYIQIQGTSLTETLSDIGGNMGMFLGMSIITVVEVVMYCSKIGWITISKKRRNYMYQKHAHEKEHEKQLEETVSSFKWFRSRKNAGDMRNTRTRIRALTGKMSFQDNTDRNSTSGRESEATERRSRFMSTNDGSYYSDNPDKRDSVVELKINLHDIEDMKDGYMQIMADYRTRPRSSTAPPRPLFTVGEGERV</sequence>
<protein>
    <submittedName>
        <fullName evidence="16">Amiloride-sensitive sodium channel</fullName>
    </submittedName>
</protein>
<feature type="compositionally biased region" description="Polar residues" evidence="14">
    <location>
        <begin position="547"/>
        <end position="560"/>
    </location>
</feature>
<dbReference type="PANTHER" id="PTHR11690:SF222">
    <property type="entry name" value="AMILORIDE-SENSITIVE SODIUM CHANNEL SUBUNIT GAMMA"/>
    <property type="match status" value="1"/>
</dbReference>
<dbReference type="STRING" id="29170.A0A368GI80"/>
<keyword evidence="12 13" id="KW-0407">Ion channel</keyword>
<feature type="region of interest" description="Disordered" evidence="14">
    <location>
        <begin position="547"/>
        <end position="586"/>
    </location>
</feature>
<evidence type="ECO:0000256" key="14">
    <source>
        <dbReference type="SAM" id="MobiDB-lite"/>
    </source>
</evidence>
<dbReference type="Gene3D" id="1.10.287.770">
    <property type="entry name" value="YojJ-like"/>
    <property type="match status" value="1"/>
</dbReference>
<dbReference type="Gene3D" id="2.60.470.10">
    <property type="entry name" value="Acid-sensing ion channels like domains"/>
    <property type="match status" value="1"/>
</dbReference>
<dbReference type="PANTHER" id="PTHR11690">
    <property type="entry name" value="AMILORIDE-SENSITIVE SODIUM CHANNEL-RELATED"/>
    <property type="match status" value="1"/>
</dbReference>
<dbReference type="Proteomes" id="UP000252519">
    <property type="component" value="Unassembled WGS sequence"/>
</dbReference>
<keyword evidence="5 13" id="KW-0812">Transmembrane</keyword>
<reference evidence="16 17" key="1">
    <citation type="submission" date="2014-10" db="EMBL/GenBank/DDBJ databases">
        <title>Draft genome of the hookworm Ancylostoma caninum.</title>
        <authorList>
            <person name="Mitreva M."/>
        </authorList>
    </citation>
    <scope>NUCLEOTIDE SEQUENCE [LARGE SCALE GENOMIC DNA]</scope>
    <source>
        <strain evidence="16 17">Baltimore</strain>
    </source>
</reference>
<keyword evidence="11 13" id="KW-0739">Sodium transport</keyword>
<comment type="subcellular location">
    <subcellularLocation>
        <location evidence="1">Membrane</location>
        <topology evidence="1">Multi-pass membrane protein</topology>
    </subcellularLocation>
</comment>
<keyword evidence="4 13" id="KW-0894">Sodium channel</keyword>
<evidence type="ECO:0000256" key="1">
    <source>
        <dbReference type="ARBA" id="ARBA00004141"/>
    </source>
</evidence>
<evidence type="ECO:0000256" key="6">
    <source>
        <dbReference type="ARBA" id="ARBA00022989"/>
    </source>
</evidence>
<feature type="compositionally biased region" description="Basic and acidic residues" evidence="14">
    <location>
        <begin position="561"/>
        <end position="570"/>
    </location>
</feature>
<evidence type="ECO:0000256" key="9">
    <source>
        <dbReference type="ARBA" id="ARBA00023136"/>
    </source>
</evidence>
<comment type="similarity">
    <text evidence="2 13">Belongs to the amiloride-sensitive sodium channel (TC 1.A.6) family.</text>
</comment>
<keyword evidence="17" id="KW-1185">Reference proteome</keyword>
<evidence type="ECO:0000256" key="13">
    <source>
        <dbReference type="RuleBase" id="RU000679"/>
    </source>
</evidence>
<evidence type="ECO:0000256" key="12">
    <source>
        <dbReference type="ARBA" id="ARBA00023303"/>
    </source>
</evidence>
<evidence type="ECO:0000256" key="10">
    <source>
        <dbReference type="ARBA" id="ARBA00023180"/>
    </source>
</evidence>
<evidence type="ECO:0000256" key="3">
    <source>
        <dbReference type="ARBA" id="ARBA00022448"/>
    </source>
</evidence>